<name>A0AAN6YLR4_9PEZI</name>
<comment type="caution">
    <text evidence="1">The sequence shown here is derived from an EMBL/GenBank/DDBJ whole genome shotgun (WGS) entry which is preliminary data.</text>
</comment>
<reference evidence="1" key="2">
    <citation type="submission" date="2023-05" db="EMBL/GenBank/DDBJ databases">
        <authorList>
            <consortium name="Lawrence Berkeley National Laboratory"/>
            <person name="Steindorff A."/>
            <person name="Hensen N."/>
            <person name="Bonometti L."/>
            <person name="Westerberg I."/>
            <person name="Brannstrom I.O."/>
            <person name="Guillou S."/>
            <person name="Cros-Aarteil S."/>
            <person name="Calhoun S."/>
            <person name="Haridas S."/>
            <person name="Kuo A."/>
            <person name="Mondo S."/>
            <person name="Pangilinan J."/>
            <person name="Riley R."/>
            <person name="Labutti K."/>
            <person name="Andreopoulos B."/>
            <person name="Lipzen A."/>
            <person name="Chen C."/>
            <person name="Yanf M."/>
            <person name="Daum C."/>
            <person name="Ng V."/>
            <person name="Clum A."/>
            <person name="Ohm R."/>
            <person name="Martin F."/>
            <person name="Silar P."/>
            <person name="Natvig D."/>
            <person name="Lalanne C."/>
            <person name="Gautier V."/>
            <person name="Ament-Velasquez S.L."/>
            <person name="Kruys A."/>
            <person name="Hutchinson M.I."/>
            <person name="Powell A.J."/>
            <person name="Barry K."/>
            <person name="Miller A.N."/>
            <person name="Grigoriev I.V."/>
            <person name="Debuchy R."/>
            <person name="Gladieux P."/>
            <person name="Thoren M.H."/>
            <person name="Johannesson H."/>
        </authorList>
    </citation>
    <scope>NUCLEOTIDE SEQUENCE</scope>
    <source>
        <strain evidence="1">CBS 990.96</strain>
    </source>
</reference>
<dbReference type="EMBL" id="MU865661">
    <property type="protein sequence ID" value="KAK4220708.1"/>
    <property type="molecule type" value="Genomic_DNA"/>
</dbReference>
<dbReference type="AlphaFoldDB" id="A0AAN6YLR4"/>
<dbReference type="Proteomes" id="UP001301958">
    <property type="component" value="Unassembled WGS sequence"/>
</dbReference>
<evidence type="ECO:0000313" key="3">
    <source>
        <dbReference type="Proteomes" id="UP001301958"/>
    </source>
</evidence>
<keyword evidence="3" id="KW-1185">Reference proteome</keyword>
<evidence type="ECO:0000313" key="2">
    <source>
        <dbReference type="EMBL" id="KAK4222418.1"/>
    </source>
</evidence>
<evidence type="ECO:0000313" key="1">
    <source>
        <dbReference type="EMBL" id="KAK4220708.1"/>
    </source>
</evidence>
<dbReference type="EMBL" id="MU865472">
    <property type="protein sequence ID" value="KAK4222418.1"/>
    <property type="molecule type" value="Genomic_DNA"/>
</dbReference>
<protein>
    <submittedName>
        <fullName evidence="1">Uncharacterized protein</fullName>
    </submittedName>
</protein>
<sequence>MKLILILRTVMRQNPFLSLLNLVGCSAPVANSSAPVANCSAFTDCSQLRLLTDSGNSGIRAIINLNRFLTRPR</sequence>
<proteinExistence type="predicted"/>
<gene>
    <name evidence="2" type="ORF">QBC38DRAFT_489855</name>
    <name evidence="1" type="ORF">QBC38DRAFT_493658</name>
</gene>
<reference evidence="1" key="1">
    <citation type="journal article" date="2023" name="Mol. Phylogenet. Evol.">
        <title>Genome-scale phylogeny and comparative genomics of the fungal order Sordariales.</title>
        <authorList>
            <person name="Hensen N."/>
            <person name="Bonometti L."/>
            <person name="Westerberg I."/>
            <person name="Brannstrom I.O."/>
            <person name="Guillou S."/>
            <person name="Cros-Aarteil S."/>
            <person name="Calhoun S."/>
            <person name="Haridas S."/>
            <person name="Kuo A."/>
            <person name="Mondo S."/>
            <person name="Pangilinan J."/>
            <person name="Riley R."/>
            <person name="LaButti K."/>
            <person name="Andreopoulos B."/>
            <person name="Lipzen A."/>
            <person name="Chen C."/>
            <person name="Yan M."/>
            <person name="Daum C."/>
            <person name="Ng V."/>
            <person name="Clum A."/>
            <person name="Steindorff A."/>
            <person name="Ohm R.A."/>
            <person name="Martin F."/>
            <person name="Silar P."/>
            <person name="Natvig D.O."/>
            <person name="Lalanne C."/>
            <person name="Gautier V."/>
            <person name="Ament-Velasquez S.L."/>
            <person name="Kruys A."/>
            <person name="Hutchinson M.I."/>
            <person name="Powell A.J."/>
            <person name="Barry K."/>
            <person name="Miller A.N."/>
            <person name="Grigoriev I.V."/>
            <person name="Debuchy R."/>
            <person name="Gladieux P."/>
            <person name="Hiltunen Thoren M."/>
            <person name="Johannesson H."/>
        </authorList>
    </citation>
    <scope>NUCLEOTIDE SEQUENCE</scope>
    <source>
        <strain evidence="1">CBS 990.96</strain>
    </source>
</reference>
<accession>A0AAN6YLR4</accession>
<organism evidence="1 3">
    <name type="scientific">Podospora fimiseda</name>
    <dbReference type="NCBI Taxonomy" id="252190"/>
    <lineage>
        <taxon>Eukaryota</taxon>
        <taxon>Fungi</taxon>
        <taxon>Dikarya</taxon>
        <taxon>Ascomycota</taxon>
        <taxon>Pezizomycotina</taxon>
        <taxon>Sordariomycetes</taxon>
        <taxon>Sordariomycetidae</taxon>
        <taxon>Sordariales</taxon>
        <taxon>Podosporaceae</taxon>
        <taxon>Podospora</taxon>
    </lineage>
</organism>